<keyword evidence="2" id="KW-1185">Reference proteome</keyword>
<dbReference type="EMBL" id="PKSM01000012">
    <property type="protein sequence ID" value="POW22206.1"/>
    <property type="molecule type" value="Genomic_DNA"/>
</dbReference>
<dbReference type="AlphaFoldDB" id="A0A2S4WK94"/>
<dbReference type="VEuPathDB" id="FungiDB:PSHT_01564"/>
<comment type="caution">
    <text evidence="1">The sequence shown here is derived from an EMBL/GenBank/DDBJ whole genome shotgun (WGS) entry which is preliminary data.</text>
</comment>
<evidence type="ECO:0000313" key="1">
    <source>
        <dbReference type="EMBL" id="POW22206.1"/>
    </source>
</evidence>
<protein>
    <submittedName>
        <fullName evidence="1">Uncharacterized protein</fullName>
    </submittedName>
</protein>
<evidence type="ECO:0000313" key="2">
    <source>
        <dbReference type="Proteomes" id="UP000238274"/>
    </source>
</evidence>
<reference evidence="1 2" key="1">
    <citation type="submission" date="2017-12" db="EMBL/GenBank/DDBJ databases">
        <title>Gene loss provides genomic basis for host adaptation in cereal stripe rust fungi.</title>
        <authorList>
            <person name="Xia C."/>
        </authorList>
    </citation>
    <scope>NUCLEOTIDE SEQUENCE [LARGE SCALE GENOMIC DNA]</scope>
    <source>
        <strain evidence="1 2">93TX-2</strain>
    </source>
</reference>
<sequence>MLYYICIETAPIYNYCSLPGRILEHPVTIDPRGR</sequence>
<proteinExistence type="predicted"/>
<reference evidence="2" key="3">
    <citation type="journal article" date="2018" name="Mol. Plant Microbe Interact.">
        <title>Genome sequence resources for the wheat stripe rust pathogen (Puccinia striiformis f. sp. tritici) and the barley stripe rust pathogen (Puccinia striiformis f. sp. hordei).</title>
        <authorList>
            <person name="Xia C."/>
            <person name="Wang M."/>
            <person name="Yin C."/>
            <person name="Cornejo O.E."/>
            <person name="Hulbert S.H."/>
            <person name="Chen X."/>
        </authorList>
    </citation>
    <scope>NUCLEOTIDE SEQUENCE [LARGE SCALE GENOMIC DNA]</scope>
    <source>
        <strain evidence="2">93TX-2</strain>
    </source>
</reference>
<reference evidence="2" key="2">
    <citation type="journal article" date="2018" name="BMC Genomics">
        <title>Genomic insights into host adaptation between the wheat stripe rust pathogen (Puccinia striiformis f. sp. tritici) and the barley stripe rust pathogen (Puccinia striiformis f. sp. hordei).</title>
        <authorList>
            <person name="Xia C."/>
            <person name="Wang M."/>
            <person name="Yin C."/>
            <person name="Cornejo O.E."/>
            <person name="Hulbert S.H."/>
            <person name="Chen X."/>
        </authorList>
    </citation>
    <scope>NUCLEOTIDE SEQUENCE [LARGE SCALE GENOMIC DNA]</scope>
    <source>
        <strain evidence="2">93TX-2</strain>
    </source>
</reference>
<dbReference type="Proteomes" id="UP000238274">
    <property type="component" value="Unassembled WGS sequence"/>
</dbReference>
<name>A0A2S4WK94_9BASI</name>
<organism evidence="1 2">
    <name type="scientific">Puccinia striiformis</name>
    <dbReference type="NCBI Taxonomy" id="27350"/>
    <lineage>
        <taxon>Eukaryota</taxon>
        <taxon>Fungi</taxon>
        <taxon>Dikarya</taxon>
        <taxon>Basidiomycota</taxon>
        <taxon>Pucciniomycotina</taxon>
        <taxon>Pucciniomycetes</taxon>
        <taxon>Pucciniales</taxon>
        <taxon>Pucciniaceae</taxon>
        <taxon>Puccinia</taxon>
    </lineage>
</organism>
<gene>
    <name evidence="1" type="ORF">PSHT_01564</name>
</gene>
<accession>A0A2S4WK94</accession>